<dbReference type="InterPro" id="IPR051084">
    <property type="entry name" value="H+-coupled_symporters"/>
</dbReference>
<dbReference type="Pfam" id="PF07690">
    <property type="entry name" value="MFS_1"/>
    <property type="match status" value="1"/>
</dbReference>
<comment type="caution">
    <text evidence="11">The sequence shown here is derived from an EMBL/GenBank/DDBJ whole genome shotgun (WGS) entry which is preliminary data.</text>
</comment>
<feature type="transmembrane region" description="Helical" evidence="9">
    <location>
        <begin position="403"/>
        <end position="421"/>
    </location>
</feature>
<dbReference type="PROSITE" id="PS50850">
    <property type="entry name" value="MFS"/>
    <property type="match status" value="1"/>
</dbReference>
<evidence type="ECO:0000313" key="12">
    <source>
        <dbReference type="Proteomes" id="UP000463700"/>
    </source>
</evidence>
<dbReference type="GO" id="GO:0005886">
    <property type="term" value="C:plasma membrane"/>
    <property type="evidence" value="ECO:0007669"/>
    <property type="project" value="UniProtKB-SubCell"/>
</dbReference>
<feature type="transmembrane region" description="Helical" evidence="9">
    <location>
        <begin position="240"/>
        <end position="260"/>
    </location>
</feature>
<dbReference type="GO" id="GO:0015293">
    <property type="term" value="F:symporter activity"/>
    <property type="evidence" value="ECO:0007669"/>
    <property type="project" value="UniProtKB-KW"/>
</dbReference>
<evidence type="ECO:0000256" key="1">
    <source>
        <dbReference type="ARBA" id="ARBA00004651"/>
    </source>
</evidence>
<dbReference type="AlphaFoldDB" id="A0A6N6WH47"/>
<comment type="subcellular location">
    <subcellularLocation>
        <location evidence="1">Cell membrane</location>
        <topology evidence="1">Multi-pass membrane protein</topology>
    </subcellularLocation>
</comment>
<evidence type="ECO:0000256" key="8">
    <source>
        <dbReference type="ARBA" id="ARBA00023136"/>
    </source>
</evidence>
<dbReference type="PROSITE" id="PS00216">
    <property type="entry name" value="SUGAR_TRANSPORT_1"/>
    <property type="match status" value="1"/>
</dbReference>
<feature type="transmembrane region" description="Helical" evidence="9">
    <location>
        <begin position="280"/>
        <end position="298"/>
    </location>
</feature>
<dbReference type="InterPro" id="IPR020846">
    <property type="entry name" value="MFS_dom"/>
</dbReference>
<proteinExistence type="inferred from homology"/>
<keyword evidence="4" id="KW-1003">Cell membrane</keyword>
<feature type="transmembrane region" description="Helical" evidence="9">
    <location>
        <begin position="21"/>
        <end position="45"/>
    </location>
</feature>
<evidence type="ECO:0000259" key="10">
    <source>
        <dbReference type="PROSITE" id="PS50850"/>
    </source>
</evidence>
<dbReference type="PANTHER" id="PTHR43528">
    <property type="entry name" value="ALPHA-KETOGLUTARATE PERMEASE"/>
    <property type="match status" value="1"/>
</dbReference>
<feature type="transmembrane region" description="Helical" evidence="9">
    <location>
        <begin position="93"/>
        <end position="124"/>
    </location>
</feature>
<evidence type="ECO:0000256" key="2">
    <source>
        <dbReference type="ARBA" id="ARBA00008240"/>
    </source>
</evidence>
<organism evidence="11 12">
    <name type="scientific">Paraburkholderia madseniana</name>
    <dbReference type="NCBI Taxonomy" id="2599607"/>
    <lineage>
        <taxon>Bacteria</taxon>
        <taxon>Pseudomonadati</taxon>
        <taxon>Pseudomonadota</taxon>
        <taxon>Betaproteobacteria</taxon>
        <taxon>Burkholderiales</taxon>
        <taxon>Burkholderiaceae</taxon>
        <taxon>Paraburkholderia</taxon>
    </lineage>
</organism>
<keyword evidence="5 9" id="KW-0812">Transmembrane</keyword>
<dbReference type="Gene3D" id="1.20.1250.20">
    <property type="entry name" value="MFS general substrate transporter like domains"/>
    <property type="match status" value="1"/>
</dbReference>
<dbReference type="InterPro" id="IPR036259">
    <property type="entry name" value="MFS_trans_sf"/>
</dbReference>
<sequence>MASVKAVGHRPDRVAVPSRRAVAAASVGNLLEIYDFIAYGIFAVPISRTFFPASSDFAALILTFITFAVGFLVRPVGALVLGRYADRAGRKKALSLTLLLMAAGTVVPAVCPSFASIGIAAPIVIVLGRLIQGFSAGGEIGGTVAMLVENAPPSRKGLFGSFQQMSQGGGTLIAGLVGLALTSLFTQEQIFGGAWRLAFAFGLLIGPVGWYIRRSVDETAVFEQSQRLPRRALWTQLVEYRSQVATGVAIMVFWTIATYVSNYFTTYAVREVHLSLFDSYVGQVSYGMAMMTMCPIIGHLSDRIGTRTPMLIGAALTAIAAYPLFVLLSHYPGLATLVVVQVTIAILLACYAACASSVLGNVFPTEFRATGVGFAYAIGVTVFGGFTPVAVTTLIGFTGDRLVIGYYLATAALISCVPVLFMTKGKGNPEPDTVQTQLE</sequence>
<evidence type="ECO:0000256" key="4">
    <source>
        <dbReference type="ARBA" id="ARBA00022475"/>
    </source>
</evidence>
<feature type="transmembrane region" description="Helical" evidence="9">
    <location>
        <begin position="169"/>
        <end position="187"/>
    </location>
</feature>
<evidence type="ECO:0000256" key="5">
    <source>
        <dbReference type="ARBA" id="ARBA00022692"/>
    </source>
</evidence>
<keyword evidence="7 9" id="KW-1133">Transmembrane helix</keyword>
<evidence type="ECO:0000256" key="3">
    <source>
        <dbReference type="ARBA" id="ARBA00022448"/>
    </source>
</evidence>
<feature type="transmembrane region" description="Helical" evidence="9">
    <location>
        <begin position="310"/>
        <end position="331"/>
    </location>
</feature>
<dbReference type="Proteomes" id="UP000463700">
    <property type="component" value="Unassembled WGS sequence"/>
</dbReference>
<dbReference type="InterPro" id="IPR011701">
    <property type="entry name" value="MFS"/>
</dbReference>
<keyword evidence="3" id="KW-0813">Transport</keyword>
<evidence type="ECO:0000256" key="6">
    <source>
        <dbReference type="ARBA" id="ARBA00022847"/>
    </source>
</evidence>
<protein>
    <submittedName>
        <fullName evidence="11">MFS transporter</fullName>
    </submittedName>
</protein>
<feature type="transmembrane region" description="Helical" evidence="9">
    <location>
        <begin position="57"/>
        <end position="81"/>
    </location>
</feature>
<dbReference type="InterPro" id="IPR005829">
    <property type="entry name" value="Sugar_transporter_CS"/>
</dbReference>
<evidence type="ECO:0000256" key="9">
    <source>
        <dbReference type="SAM" id="Phobius"/>
    </source>
</evidence>
<dbReference type="SUPFAM" id="SSF103473">
    <property type="entry name" value="MFS general substrate transporter"/>
    <property type="match status" value="1"/>
</dbReference>
<evidence type="ECO:0000256" key="7">
    <source>
        <dbReference type="ARBA" id="ARBA00022989"/>
    </source>
</evidence>
<keyword evidence="8 9" id="KW-0472">Membrane</keyword>
<name>A0A6N6WH47_9BURK</name>
<keyword evidence="6" id="KW-0769">Symport</keyword>
<feature type="transmembrane region" description="Helical" evidence="9">
    <location>
        <begin position="374"/>
        <end position="397"/>
    </location>
</feature>
<evidence type="ECO:0000313" key="11">
    <source>
        <dbReference type="EMBL" id="KAE8759381.1"/>
    </source>
</evidence>
<comment type="similarity">
    <text evidence="2">Belongs to the major facilitator superfamily. Metabolite:H+ Symporter (MHS) family (TC 2.A.1.6) family.</text>
</comment>
<dbReference type="PANTHER" id="PTHR43528:SF3">
    <property type="entry name" value="CITRATE-PROTON SYMPORTER"/>
    <property type="match status" value="1"/>
</dbReference>
<feature type="transmembrane region" description="Helical" evidence="9">
    <location>
        <begin position="337"/>
        <end position="362"/>
    </location>
</feature>
<feature type="domain" description="Major facilitator superfamily (MFS) profile" evidence="10">
    <location>
        <begin position="21"/>
        <end position="427"/>
    </location>
</feature>
<reference evidence="11 12" key="1">
    <citation type="journal article" date="2020" name="Int. J. Syst. Evol. Microbiol.">
        <title>Paraburkholderia madseniana sp. nov., a phenolic acid-degrading bacterium isolated from acidic forest soil.</title>
        <authorList>
            <person name="Wilhelm R.C."/>
            <person name="Murphy S.J.L."/>
            <person name="Feriancek N.M."/>
            <person name="Karasz D.C."/>
            <person name="DeRito C.M."/>
            <person name="Newman J.D."/>
            <person name="Buckley D.H."/>
        </authorList>
    </citation>
    <scope>NUCLEOTIDE SEQUENCE [LARGE SCALE GENOMIC DNA]</scope>
    <source>
        <strain evidence="11 12">RP11</strain>
    </source>
</reference>
<dbReference type="FunFam" id="1.20.1250.20:FF:000001">
    <property type="entry name" value="Dicarboxylate MFS transporter"/>
    <property type="match status" value="1"/>
</dbReference>
<accession>A0A6N6WH47</accession>
<dbReference type="EMBL" id="VOSW01000022">
    <property type="protein sequence ID" value="KAE8759381.1"/>
    <property type="molecule type" value="Genomic_DNA"/>
</dbReference>
<dbReference type="OrthoDB" id="6766492at2"/>
<feature type="transmembrane region" description="Helical" evidence="9">
    <location>
        <begin position="193"/>
        <end position="212"/>
    </location>
</feature>
<gene>
    <name evidence="11" type="ORF">FSO04_13765</name>
</gene>